<evidence type="ECO:0000259" key="1">
    <source>
        <dbReference type="Pfam" id="PF00561"/>
    </source>
</evidence>
<evidence type="ECO:0000313" key="2">
    <source>
        <dbReference type="EMBL" id="EJK47078.1"/>
    </source>
</evidence>
<keyword evidence="3" id="KW-1185">Reference proteome</keyword>
<dbReference type="AlphaFoldDB" id="K0R2V6"/>
<dbReference type="InterPro" id="IPR050266">
    <property type="entry name" value="AB_hydrolase_sf"/>
</dbReference>
<dbReference type="InterPro" id="IPR029058">
    <property type="entry name" value="AB_hydrolase_fold"/>
</dbReference>
<dbReference type="GO" id="GO:0016020">
    <property type="term" value="C:membrane"/>
    <property type="evidence" value="ECO:0007669"/>
    <property type="project" value="TreeGrafter"/>
</dbReference>
<evidence type="ECO:0000313" key="3">
    <source>
        <dbReference type="Proteomes" id="UP000266841"/>
    </source>
</evidence>
<dbReference type="EMBL" id="AGNL01047367">
    <property type="protein sequence ID" value="EJK47078.1"/>
    <property type="molecule type" value="Genomic_DNA"/>
</dbReference>
<reference evidence="2 3" key="1">
    <citation type="journal article" date="2012" name="Genome Biol.">
        <title>Genome and low-iron response of an oceanic diatom adapted to chronic iron limitation.</title>
        <authorList>
            <person name="Lommer M."/>
            <person name="Specht M."/>
            <person name="Roy A.S."/>
            <person name="Kraemer L."/>
            <person name="Andreson R."/>
            <person name="Gutowska M.A."/>
            <person name="Wolf J."/>
            <person name="Bergner S.V."/>
            <person name="Schilhabel M.B."/>
            <person name="Klostermeier U.C."/>
            <person name="Beiko R.G."/>
            <person name="Rosenstiel P."/>
            <person name="Hippler M."/>
            <person name="Laroche J."/>
        </authorList>
    </citation>
    <scope>NUCLEOTIDE SEQUENCE [LARGE SCALE GENOMIC DNA]</scope>
    <source>
        <strain evidence="2 3">CCMP1005</strain>
    </source>
</reference>
<dbReference type="Gene3D" id="3.40.50.1820">
    <property type="entry name" value="alpha/beta hydrolase"/>
    <property type="match status" value="1"/>
</dbReference>
<dbReference type="Proteomes" id="UP000266841">
    <property type="component" value="Unassembled WGS sequence"/>
</dbReference>
<gene>
    <name evidence="2" type="ORF">THAOC_34229</name>
</gene>
<dbReference type="PANTHER" id="PTHR43798:SF33">
    <property type="entry name" value="HYDROLASE, PUTATIVE (AFU_ORTHOLOGUE AFUA_2G14860)-RELATED"/>
    <property type="match status" value="1"/>
</dbReference>
<dbReference type="SUPFAM" id="SSF53474">
    <property type="entry name" value="alpha/beta-Hydrolases"/>
    <property type="match status" value="1"/>
</dbReference>
<name>K0R2V6_THAOC</name>
<protein>
    <recommendedName>
        <fullName evidence="1">AB hydrolase-1 domain-containing protein</fullName>
    </recommendedName>
</protein>
<dbReference type="PANTHER" id="PTHR43798">
    <property type="entry name" value="MONOACYLGLYCEROL LIPASE"/>
    <property type="match status" value="1"/>
</dbReference>
<dbReference type="OrthoDB" id="408373at2759"/>
<comment type="caution">
    <text evidence="2">The sequence shown here is derived from an EMBL/GenBank/DDBJ whole genome shotgun (WGS) entry which is preliminary data.</text>
</comment>
<sequence>MAAGRFTQRLLLRRYRHHRRSRQELPKDGDPDNGMVSENDAAEWIMEVVDSLPISQPVIMLGYSFGAYLSSCFVRKYPTRVDRQVLMAPACVVAPISKWWLFRAILFGALSSCTPRGGRVEEALGRWFFGTMGCDYDNFKAKMGYPELFEATQRLGAAQTKMQPLELDANALASMNGLCPTLLMIGKKESVIDPKVAVANAKRAEMQVVEYEDAGHIFYCENPRQQSVDDVKAFLSML</sequence>
<accession>K0R2V6</accession>
<proteinExistence type="predicted"/>
<organism evidence="2 3">
    <name type="scientific">Thalassiosira oceanica</name>
    <name type="common">Marine diatom</name>
    <dbReference type="NCBI Taxonomy" id="159749"/>
    <lineage>
        <taxon>Eukaryota</taxon>
        <taxon>Sar</taxon>
        <taxon>Stramenopiles</taxon>
        <taxon>Ochrophyta</taxon>
        <taxon>Bacillariophyta</taxon>
        <taxon>Coscinodiscophyceae</taxon>
        <taxon>Thalassiosirophycidae</taxon>
        <taxon>Thalassiosirales</taxon>
        <taxon>Thalassiosiraceae</taxon>
        <taxon>Thalassiosira</taxon>
    </lineage>
</organism>
<feature type="domain" description="AB hydrolase-1" evidence="1">
    <location>
        <begin position="40"/>
        <end position="223"/>
    </location>
</feature>
<dbReference type="Pfam" id="PF00561">
    <property type="entry name" value="Abhydrolase_1"/>
    <property type="match status" value="1"/>
</dbReference>
<dbReference type="InterPro" id="IPR000073">
    <property type="entry name" value="AB_hydrolase_1"/>
</dbReference>